<evidence type="ECO:0000313" key="4">
    <source>
        <dbReference type="EMBL" id="KHN81204.1"/>
    </source>
</evidence>
<evidence type="ECO:0000256" key="2">
    <source>
        <dbReference type="ARBA" id="ARBA00025700"/>
    </source>
</evidence>
<dbReference type="InterPro" id="IPR009016">
    <property type="entry name" value="Fe_hydrogenase"/>
</dbReference>
<feature type="domain" description="Iron hydrogenase large subunit C-terminal" evidence="3">
    <location>
        <begin position="103"/>
        <end position="382"/>
    </location>
</feature>
<dbReference type="OMA" id="GYLHHVL"/>
<dbReference type="PANTHER" id="PTHR11615">
    <property type="entry name" value="NITRATE, FORMATE, IRON DEHYDROGENASE"/>
    <property type="match status" value="1"/>
</dbReference>
<comment type="function">
    <text evidence="2">Component of the cytosolic iron-sulfur (Fe/S) protein assembly machinery. Required for maturation of extramitochondrial Fe/S proteins.</text>
</comment>
<organism evidence="4 5">
    <name type="scientific">Toxocara canis</name>
    <name type="common">Canine roundworm</name>
    <dbReference type="NCBI Taxonomy" id="6265"/>
    <lineage>
        <taxon>Eukaryota</taxon>
        <taxon>Metazoa</taxon>
        <taxon>Ecdysozoa</taxon>
        <taxon>Nematoda</taxon>
        <taxon>Chromadorea</taxon>
        <taxon>Rhabditida</taxon>
        <taxon>Spirurina</taxon>
        <taxon>Ascaridomorpha</taxon>
        <taxon>Ascaridoidea</taxon>
        <taxon>Toxocaridae</taxon>
        <taxon>Toxocara</taxon>
    </lineage>
</organism>
<gene>
    <name evidence="4" type="ORF">Tcan_15327</name>
</gene>
<dbReference type="SUPFAM" id="SSF53920">
    <property type="entry name" value="Fe-only hydrogenase"/>
    <property type="match status" value="1"/>
</dbReference>
<dbReference type="STRING" id="6265.A0A0B2VIH4"/>
<comment type="similarity">
    <text evidence="1">Belongs to the NARF family.</text>
</comment>
<accession>A0A0B2VIH4</accession>
<name>A0A0B2VIH4_TOXCA</name>
<dbReference type="InterPro" id="IPR050340">
    <property type="entry name" value="Cytosolic_Fe-S_CAF"/>
</dbReference>
<dbReference type="Proteomes" id="UP000031036">
    <property type="component" value="Unassembled WGS sequence"/>
</dbReference>
<dbReference type="InterPro" id="IPR004108">
    <property type="entry name" value="Fe_hydrogenase_lsu_C"/>
</dbReference>
<comment type="caution">
    <text evidence="4">The sequence shown here is derived from an EMBL/GenBank/DDBJ whole genome shotgun (WGS) entry which is preliminary data.</text>
</comment>
<dbReference type="Gene3D" id="3.40.950.10">
    <property type="entry name" value="Fe-only Hydrogenase (Larger Subunit), Chain L, domain 3"/>
    <property type="match status" value="1"/>
</dbReference>
<dbReference type="Gene3D" id="3.40.50.1780">
    <property type="match status" value="1"/>
</dbReference>
<evidence type="ECO:0000259" key="3">
    <source>
        <dbReference type="Pfam" id="PF02906"/>
    </source>
</evidence>
<dbReference type="EMBL" id="JPKZ01001575">
    <property type="protein sequence ID" value="KHN81204.1"/>
    <property type="molecule type" value="Genomic_DNA"/>
</dbReference>
<reference evidence="4 5" key="1">
    <citation type="submission" date="2014-11" db="EMBL/GenBank/DDBJ databases">
        <title>Genetic blueprint of the zoonotic pathogen Toxocara canis.</title>
        <authorList>
            <person name="Zhu X.-Q."/>
            <person name="Korhonen P.K."/>
            <person name="Cai H."/>
            <person name="Young N.D."/>
            <person name="Nejsum P."/>
            <person name="von Samson-Himmelstjerna G."/>
            <person name="Boag P.R."/>
            <person name="Tan P."/>
            <person name="Li Q."/>
            <person name="Min J."/>
            <person name="Yang Y."/>
            <person name="Wang X."/>
            <person name="Fang X."/>
            <person name="Hall R.S."/>
            <person name="Hofmann A."/>
            <person name="Sternberg P.W."/>
            <person name="Jex A.R."/>
            <person name="Gasser R.B."/>
        </authorList>
    </citation>
    <scope>NUCLEOTIDE SEQUENCE [LARGE SCALE GENOMIC DNA]</scope>
    <source>
        <strain evidence="4">PN_DK_2014</strain>
    </source>
</reference>
<evidence type="ECO:0000256" key="1">
    <source>
        <dbReference type="ARBA" id="ARBA00006596"/>
    </source>
</evidence>
<keyword evidence="5" id="KW-1185">Reference proteome</keyword>
<proteinExistence type="inferred from homology"/>
<sequence length="454" mass="50609">MDDGFSGIVRISNVSDFIAPSQACILPLRKGEPVKNESLVNIRGKAAASSVENKDETSKKKVIVSLNDCLACNGCITSAETILIREQSTPKLLEGFAVCSLRIVTVSPQSVCSIAVKHHLSVELTARRIARRLKRLGATYVLDSSFARYLTLALSYDEFMQRRHQQPILTSSCPGFVCYAEKTNGDLLVPHISRVRSPQAIMGALVKDYLARLTSTTPEQIFHATVMPCFDKKLEASRPEFATKCREVDCVLSTAELDELLDEAEIDEENGLDADCEITWLNAFDKGIVIGTPGGSSGGYAEYIVQRFISDSKTRQLSIRRTQRMNNLSAVEVLDGEEVCLRVAKCYGFRNIQNLVQKMKRGKTEYDYIEVMACPSGCANGGGQIRAEKADSRQKLLESVIKAYDLLAPNDILEHNIERIKADWASLNSHFADLCYTDYRIVDRNIIEKMNLRW</sequence>
<dbReference type="OrthoDB" id="10253113at2759"/>
<dbReference type="Pfam" id="PF02906">
    <property type="entry name" value="Fe_hyd_lg_C"/>
    <property type="match status" value="1"/>
</dbReference>
<dbReference type="AlphaFoldDB" id="A0A0B2VIH4"/>
<evidence type="ECO:0000313" key="5">
    <source>
        <dbReference type="Proteomes" id="UP000031036"/>
    </source>
</evidence>
<protein>
    <submittedName>
        <fullName evidence="4">Putative cytosolic Fe-S cluster assembly factor</fullName>
    </submittedName>
</protein>